<dbReference type="EMBL" id="BAAAFZ010000003">
    <property type="protein sequence ID" value="GAA0567374.1"/>
    <property type="molecule type" value="Genomic_DNA"/>
</dbReference>
<dbReference type="InterPro" id="IPR045531">
    <property type="entry name" value="DUF6468"/>
</dbReference>
<proteinExistence type="predicted"/>
<organism evidence="3 4">
    <name type="scientific">Craurococcus roseus</name>
    <dbReference type="NCBI Taxonomy" id="77585"/>
    <lineage>
        <taxon>Bacteria</taxon>
        <taxon>Pseudomonadati</taxon>
        <taxon>Pseudomonadota</taxon>
        <taxon>Alphaproteobacteria</taxon>
        <taxon>Acetobacterales</taxon>
        <taxon>Acetobacteraceae</taxon>
        <taxon>Craurococcus</taxon>
    </lineage>
</organism>
<keyword evidence="1" id="KW-0812">Transmembrane</keyword>
<feature type="transmembrane region" description="Helical" evidence="1">
    <location>
        <begin position="6"/>
        <end position="26"/>
    </location>
</feature>
<dbReference type="Pfam" id="PF20072">
    <property type="entry name" value="DUF6468"/>
    <property type="match status" value="1"/>
</dbReference>
<evidence type="ECO:0000313" key="3">
    <source>
        <dbReference type="EMBL" id="GAA0567374.1"/>
    </source>
</evidence>
<protein>
    <recommendedName>
        <fullName evidence="2">DUF6468 domain-containing protein</fullName>
    </recommendedName>
</protein>
<comment type="caution">
    <text evidence="3">The sequence shown here is derived from an EMBL/GenBank/DDBJ whole genome shotgun (WGS) entry which is preliminary data.</text>
</comment>
<keyword evidence="1" id="KW-1133">Transmembrane helix</keyword>
<evidence type="ECO:0000259" key="2">
    <source>
        <dbReference type="Pfam" id="PF20072"/>
    </source>
</evidence>
<keyword evidence="1" id="KW-0472">Membrane</keyword>
<accession>A0ABN1EJM0</accession>
<dbReference type="RefSeq" id="WP_343893238.1">
    <property type="nucleotide sequence ID" value="NZ_BAAAFZ010000003.1"/>
</dbReference>
<gene>
    <name evidence="3" type="ORF">GCM10009416_01740</name>
</gene>
<feature type="domain" description="DUF6468" evidence="2">
    <location>
        <begin position="34"/>
        <end position="108"/>
    </location>
</feature>
<sequence length="147" mass="15526">MGWFEWLAQLAVAALLAGTIVVALRLERALRAVRRDRETLADCAAGLDEASRRAEAASALLRRDAEGSRKAMEGGVAAAETLRDDLRYLVQRAEAAADRLEGLVRAARPGVAGGGSAPIALPVQQAAGRAESRAERDLLVALARRAS</sequence>
<evidence type="ECO:0000256" key="1">
    <source>
        <dbReference type="SAM" id="Phobius"/>
    </source>
</evidence>
<name>A0ABN1EJM0_9PROT</name>
<dbReference type="Proteomes" id="UP001501588">
    <property type="component" value="Unassembled WGS sequence"/>
</dbReference>
<evidence type="ECO:0000313" key="4">
    <source>
        <dbReference type="Proteomes" id="UP001501588"/>
    </source>
</evidence>
<reference evidence="3 4" key="1">
    <citation type="journal article" date="2019" name="Int. J. Syst. Evol. Microbiol.">
        <title>The Global Catalogue of Microorganisms (GCM) 10K type strain sequencing project: providing services to taxonomists for standard genome sequencing and annotation.</title>
        <authorList>
            <consortium name="The Broad Institute Genomics Platform"/>
            <consortium name="The Broad Institute Genome Sequencing Center for Infectious Disease"/>
            <person name="Wu L."/>
            <person name="Ma J."/>
        </authorList>
    </citation>
    <scope>NUCLEOTIDE SEQUENCE [LARGE SCALE GENOMIC DNA]</scope>
    <source>
        <strain evidence="3 4">JCM 9933</strain>
    </source>
</reference>
<keyword evidence="4" id="KW-1185">Reference proteome</keyword>